<dbReference type="GO" id="GO:0006508">
    <property type="term" value="P:proteolysis"/>
    <property type="evidence" value="ECO:0007669"/>
    <property type="project" value="UniProtKB-KW"/>
</dbReference>
<keyword evidence="1" id="KW-0645">Protease</keyword>
<dbReference type="SUPFAM" id="SSF54001">
    <property type="entry name" value="Cysteine proteinases"/>
    <property type="match status" value="1"/>
</dbReference>
<dbReference type="Proteomes" id="UP000664265">
    <property type="component" value="Unassembled WGS sequence"/>
</dbReference>
<dbReference type="Gene3D" id="3.90.70.10">
    <property type="entry name" value="Cysteine proteinases"/>
    <property type="match status" value="1"/>
</dbReference>
<dbReference type="GO" id="GO:0008233">
    <property type="term" value="F:peptidase activity"/>
    <property type="evidence" value="ECO:0007669"/>
    <property type="project" value="UniProtKB-KW"/>
</dbReference>
<name>A0ABS3M766_9BACT</name>
<organism evidence="1 2">
    <name type="scientific">Prevotella illustrans</name>
    <dbReference type="NCBI Taxonomy" id="2800387"/>
    <lineage>
        <taxon>Bacteria</taxon>
        <taxon>Pseudomonadati</taxon>
        <taxon>Bacteroidota</taxon>
        <taxon>Bacteroidia</taxon>
        <taxon>Bacteroidales</taxon>
        <taxon>Prevotellaceae</taxon>
        <taxon>Prevotella</taxon>
    </lineage>
</organism>
<keyword evidence="1" id="KW-0378">Hydrolase</keyword>
<dbReference type="Pfam" id="PF03051">
    <property type="entry name" value="Peptidase_C1_2"/>
    <property type="match status" value="1"/>
</dbReference>
<evidence type="ECO:0000313" key="2">
    <source>
        <dbReference type="Proteomes" id="UP000664265"/>
    </source>
</evidence>
<reference evidence="1 2" key="1">
    <citation type="submission" date="2021-01" db="EMBL/GenBank/DDBJ databases">
        <title>Prevotella A2931 sp. nov.</title>
        <authorList>
            <person name="Buhl M."/>
            <person name="Oberhettinger P."/>
        </authorList>
    </citation>
    <scope>NUCLEOTIDE SEQUENCE [LARGE SCALE GENOMIC DNA]</scope>
    <source>
        <strain evidence="1 2">A2931</strain>
    </source>
</reference>
<dbReference type="InterPro" id="IPR004134">
    <property type="entry name" value="Peptidase_C1B"/>
</dbReference>
<proteinExistence type="predicted"/>
<dbReference type="InterPro" id="IPR038765">
    <property type="entry name" value="Papain-like_cys_pep_sf"/>
</dbReference>
<evidence type="ECO:0000313" key="1">
    <source>
        <dbReference type="EMBL" id="MBO1364028.1"/>
    </source>
</evidence>
<comment type="caution">
    <text evidence="1">The sequence shown here is derived from an EMBL/GenBank/DDBJ whole genome shotgun (WGS) entry which is preliminary data.</text>
</comment>
<accession>A0ABS3M766</accession>
<sequence length="307" mass="34987">MLKTTPVKDQGQSALCWVYAMLATIESERLMQGDSIHLSPDYIARLYLAQQARSHYLGHGRPAITLRGTAPMLIRLLQTYGAMPYDSYPERQPRANYNVLERKLQQTTRHATSLSQLQQRVDNLLDESVGVMPADQVYMLGATYTPLSFANSVCRADEYQALTSFTHHPFGRSIALELPDNRMGDLFLNLPLDTLINRIDRSLRNGHPVCWEGDISNDGFSFAQGKALVNPRLHISQTLRQHLFEQRQTTDDHCMALIGIVRNRKGRKLYVAKNSWGTNNPFGGLIYMNENYLRQNTICVVMRQKED</sequence>
<dbReference type="EMBL" id="JAERMS010000034">
    <property type="protein sequence ID" value="MBO1364028.1"/>
    <property type="molecule type" value="Genomic_DNA"/>
</dbReference>
<protein>
    <submittedName>
        <fullName evidence="1">Cysteine protease</fullName>
    </submittedName>
</protein>
<gene>
    <name evidence="1" type="ORF">JHU38_09640</name>
</gene>
<keyword evidence="2" id="KW-1185">Reference proteome</keyword>